<protein>
    <submittedName>
        <fullName evidence="4">Putative L-rhamnono-gamma-lactonase-like</fullName>
    </submittedName>
</protein>
<dbReference type="InterPro" id="IPR052350">
    <property type="entry name" value="Metallo-dep_Lactonases"/>
</dbReference>
<reference evidence="4 5" key="1">
    <citation type="submission" date="2018-04" db="EMBL/GenBank/DDBJ databases">
        <authorList>
            <person name="Zhang X."/>
            <person name="Yuan J."/>
            <person name="Li F."/>
            <person name="Xiang J."/>
        </authorList>
    </citation>
    <scope>NUCLEOTIDE SEQUENCE [LARGE SCALE GENOMIC DNA]</scope>
    <source>
        <tissue evidence="4">Muscle</tissue>
    </source>
</reference>
<comment type="caution">
    <text evidence="4">The sequence shown here is derived from an EMBL/GenBank/DDBJ whole genome shotgun (WGS) entry which is preliminary data.</text>
</comment>
<keyword evidence="5" id="KW-1185">Reference proteome</keyword>
<dbReference type="AlphaFoldDB" id="A0A423SXG2"/>
<dbReference type="OrthoDB" id="6364264at2759"/>
<dbReference type="InterPro" id="IPR032466">
    <property type="entry name" value="Metal_Hydrolase"/>
</dbReference>
<dbReference type="Proteomes" id="UP000283509">
    <property type="component" value="Unassembled WGS sequence"/>
</dbReference>
<dbReference type="GO" id="GO:0016787">
    <property type="term" value="F:hydrolase activity"/>
    <property type="evidence" value="ECO:0007669"/>
    <property type="project" value="InterPro"/>
</dbReference>
<proteinExistence type="inferred from homology"/>
<dbReference type="EMBL" id="QCYY01002624">
    <property type="protein sequence ID" value="ROT68879.1"/>
    <property type="molecule type" value="Genomic_DNA"/>
</dbReference>
<dbReference type="STRING" id="6689.A0A423SXG2"/>
<dbReference type="PANTHER" id="PTHR43569:SF2">
    <property type="entry name" value="AMIDOHYDROLASE-RELATED DOMAIN-CONTAINING PROTEIN"/>
    <property type="match status" value="1"/>
</dbReference>
<dbReference type="PANTHER" id="PTHR43569">
    <property type="entry name" value="AMIDOHYDROLASE"/>
    <property type="match status" value="1"/>
</dbReference>
<dbReference type="Pfam" id="PF04909">
    <property type="entry name" value="Amidohydro_2"/>
    <property type="match status" value="1"/>
</dbReference>
<name>A0A423SXG2_PENVA</name>
<evidence type="ECO:0000259" key="3">
    <source>
        <dbReference type="Pfam" id="PF04909"/>
    </source>
</evidence>
<reference evidence="4 5" key="2">
    <citation type="submission" date="2019-01" db="EMBL/GenBank/DDBJ databases">
        <title>The decoding of complex shrimp genome reveals the adaptation for benthos swimmer, frequently molting mechanism and breeding impact on genome.</title>
        <authorList>
            <person name="Sun Y."/>
            <person name="Gao Y."/>
            <person name="Yu Y."/>
        </authorList>
    </citation>
    <scope>NUCLEOTIDE SEQUENCE [LARGE SCALE GENOMIC DNA]</scope>
    <source>
        <tissue evidence="4">Muscle</tissue>
    </source>
</reference>
<feature type="domain" description="Amidohydrolase-related" evidence="3">
    <location>
        <begin position="147"/>
        <end position="244"/>
    </location>
</feature>
<comment type="similarity">
    <text evidence="1">Belongs to the metallo-dependent hydrolases superfamily.</text>
</comment>
<evidence type="ECO:0000313" key="5">
    <source>
        <dbReference type="Proteomes" id="UP000283509"/>
    </source>
</evidence>
<evidence type="ECO:0000313" key="4">
    <source>
        <dbReference type="EMBL" id="ROT68879.1"/>
    </source>
</evidence>
<evidence type="ECO:0000256" key="1">
    <source>
        <dbReference type="ARBA" id="ARBA00038310"/>
    </source>
</evidence>
<accession>A0A423SXG2</accession>
<gene>
    <name evidence="4" type="ORF">C7M84_012941</name>
</gene>
<dbReference type="SUPFAM" id="SSF51556">
    <property type="entry name" value="Metallo-dependent hydrolases"/>
    <property type="match status" value="1"/>
</dbReference>
<evidence type="ECO:0000256" key="2">
    <source>
        <dbReference type="SAM" id="MobiDB-lite"/>
    </source>
</evidence>
<organism evidence="4 5">
    <name type="scientific">Penaeus vannamei</name>
    <name type="common">Whiteleg shrimp</name>
    <name type="synonym">Litopenaeus vannamei</name>
    <dbReference type="NCBI Taxonomy" id="6689"/>
    <lineage>
        <taxon>Eukaryota</taxon>
        <taxon>Metazoa</taxon>
        <taxon>Ecdysozoa</taxon>
        <taxon>Arthropoda</taxon>
        <taxon>Crustacea</taxon>
        <taxon>Multicrustacea</taxon>
        <taxon>Malacostraca</taxon>
        <taxon>Eumalacostraca</taxon>
        <taxon>Eucarida</taxon>
        <taxon>Decapoda</taxon>
        <taxon>Dendrobranchiata</taxon>
        <taxon>Penaeoidea</taxon>
        <taxon>Penaeidae</taxon>
        <taxon>Penaeus</taxon>
    </lineage>
</organism>
<feature type="region of interest" description="Disordered" evidence="2">
    <location>
        <begin position="1"/>
        <end position="28"/>
    </location>
</feature>
<dbReference type="Gene3D" id="3.20.20.140">
    <property type="entry name" value="Metal-dependent hydrolases"/>
    <property type="match status" value="1"/>
</dbReference>
<dbReference type="InterPro" id="IPR006680">
    <property type="entry name" value="Amidohydro-rel"/>
</dbReference>
<sequence>MADVGLDSHLQGPPCRGPVGGDGAFSRPRGRLRAVPQRLARRSHQNPRVGSCRLDPSHQQFESQLTALKKEVPILVGVRHILDLEPRPKYLELEEVAAGVRALHRHDMTFDLLLRPPLLEGATVPAECPKRGWWWITWPNPTSRTVSWTRGARTSPPSHAIPISSMVTEADCEKWKPEDLRPYVEHMIAVFGCDRLMYGSDWPVCHLARADYNTVFSTLRGLLGHLPEPQLEKIFCSNARNFYKV</sequence>